<evidence type="ECO:0000313" key="3">
    <source>
        <dbReference type="Proteomes" id="UP001151760"/>
    </source>
</evidence>
<evidence type="ECO:0000256" key="1">
    <source>
        <dbReference type="SAM" id="MobiDB-lite"/>
    </source>
</evidence>
<proteinExistence type="predicted"/>
<gene>
    <name evidence="2" type="ORF">Tco_1071210</name>
</gene>
<dbReference type="Proteomes" id="UP001151760">
    <property type="component" value="Unassembled WGS sequence"/>
</dbReference>
<sequence length="99" mass="11046">MIDVGLPSKEFRVTRDKSRDDTRFGNEEDAESEGQGVHVCYPDRNGLKTRDVSSEICCESLLLVYAHSRRRSHILGLTWGACRNAPNEVGSDIAVLLLL</sequence>
<feature type="compositionally biased region" description="Basic and acidic residues" evidence="1">
    <location>
        <begin position="13"/>
        <end position="26"/>
    </location>
</feature>
<dbReference type="EMBL" id="BQNB010019829">
    <property type="protein sequence ID" value="GJT89493.1"/>
    <property type="molecule type" value="Genomic_DNA"/>
</dbReference>
<organism evidence="2 3">
    <name type="scientific">Tanacetum coccineum</name>
    <dbReference type="NCBI Taxonomy" id="301880"/>
    <lineage>
        <taxon>Eukaryota</taxon>
        <taxon>Viridiplantae</taxon>
        <taxon>Streptophyta</taxon>
        <taxon>Embryophyta</taxon>
        <taxon>Tracheophyta</taxon>
        <taxon>Spermatophyta</taxon>
        <taxon>Magnoliopsida</taxon>
        <taxon>eudicotyledons</taxon>
        <taxon>Gunneridae</taxon>
        <taxon>Pentapetalae</taxon>
        <taxon>asterids</taxon>
        <taxon>campanulids</taxon>
        <taxon>Asterales</taxon>
        <taxon>Asteraceae</taxon>
        <taxon>Asteroideae</taxon>
        <taxon>Anthemideae</taxon>
        <taxon>Anthemidinae</taxon>
        <taxon>Tanacetum</taxon>
    </lineage>
</organism>
<protein>
    <submittedName>
        <fullName evidence="2">Uncharacterized protein</fullName>
    </submittedName>
</protein>
<reference evidence="2" key="2">
    <citation type="submission" date="2022-01" db="EMBL/GenBank/DDBJ databases">
        <authorList>
            <person name="Yamashiro T."/>
            <person name="Shiraishi A."/>
            <person name="Satake H."/>
            <person name="Nakayama K."/>
        </authorList>
    </citation>
    <scope>NUCLEOTIDE SEQUENCE</scope>
</reference>
<accession>A0ABQ5HNN9</accession>
<comment type="caution">
    <text evidence="2">The sequence shown here is derived from an EMBL/GenBank/DDBJ whole genome shotgun (WGS) entry which is preliminary data.</text>
</comment>
<feature type="region of interest" description="Disordered" evidence="1">
    <location>
        <begin position="13"/>
        <end position="35"/>
    </location>
</feature>
<reference evidence="2" key="1">
    <citation type="journal article" date="2022" name="Int. J. Mol. Sci.">
        <title>Draft Genome of Tanacetum Coccineum: Genomic Comparison of Closely Related Tanacetum-Family Plants.</title>
        <authorList>
            <person name="Yamashiro T."/>
            <person name="Shiraishi A."/>
            <person name="Nakayama K."/>
            <person name="Satake H."/>
        </authorList>
    </citation>
    <scope>NUCLEOTIDE SEQUENCE</scope>
</reference>
<name>A0ABQ5HNN9_9ASTR</name>
<evidence type="ECO:0000313" key="2">
    <source>
        <dbReference type="EMBL" id="GJT89493.1"/>
    </source>
</evidence>
<keyword evidence="3" id="KW-1185">Reference proteome</keyword>